<evidence type="ECO:0000256" key="3">
    <source>
        <dbReference type="ARBA" id="ARBA00022827"/>
    </source>
</evidence>
<dbReference type="Pfam" id="PF07992">
    <property type="entry name" value="Pyr_redox_2"/>
    <property type="match status" value="1"/>
</dbReference>
<feature type="domain" description="FAD/NAD(P)-binding" evidence="7">
    <location>
        <begin position="74"/>
        <end position="256"/>
    </location>
</feature>
<dbReference type="AlphaFoldDB" id="A0A8J5HLP2"/>
<dbReference type="PANTHER" id="PTHR48467:SF1">
    <property type="entry name" value="GLUTAMATE SYNTHASE 1 [NADH], CHLOROPLASTIC-LIKE"/>
    <property type="match status" value="1"/>
</dbReference>
<dbReference type="SUPFAM" id="SSF51971">
    <property type="entry name" value="Nucleotide-binding domain"/>
    <property type="match status" value="1"/>
</dbReference>
<evidence type="ECO:0000256" key="6">
    <source>
        <dbReference type="SAM" id="MobiDB-lite"/>
    </source>
</evidence>
<gene>
    <name evidence="8" type="ORF">ZIOFF_010059</name>
</gene>
<keyword evidence="3" id="KW-0274">FAD</keyword>
<evidence type="ECO:0000313" key="9">
    <source>
        <dbReference type="Proteomes" id="UP000734854"/>
    </source>
</evidence>
<dbReference type="InterPro" id="IPR023753">
    <property type="entry name" value="FAD/NAD-binding_dom"/>
</dbReference>
<dbReference type="InterPro" id="IPR055275">
    <property type="entry name" value="Ferredox_Rdtase"/>
</dbReference>
<evidence type="ECO:0000256" key="1">
    <source>
        <dbReference type="ARBA" id="ARBA00001974"/>
    </source>
</evidence>
<dbReference type="Gene3D" id="3.50.50.60">
    <property type="entry name" value="FAD/NAD(P)-binding domain"/>
    <property type="match status" value="1"/>
</dbReference>
<feature type="region of interest" description="Disordered" evidence="6">
    <location>
        <begin position="1"/>
        <end position="29"/>
    </location>
</feature>
<dbReference type="Proteomes" id="UP000734854">
    <property type="component" value="Unassembled WGS sequence"/>
</dbReference>
<reference evidence="8 9" key="1">
    <citation type="submission" date="2020-08" db="EMBL/GenBank/DDBJ databases">
        <title>Plant Genome Project.</title>
        <authorList>
            <person name="Zhang R.-G."/>
        </authorList>
    </citation>
    <scope>NUCLEOTIDE SEQUENCE [LARGE SCALE GENOMIC DNA]</scope>
    <source>
        <tissue evidence="8">Rhizome</tissue>
    </source>
</reference>
<keyword evidence="5" id="KW-0560">Oxidoreductase</keyword>
<proteinExistence type="predicted"/>
<keyword evidence="4" id="KW-0521">NADP</keyword>
<dbReference type="GO" id="GO:0016491">
    <property type="term" value="F:oxidoreductase activity"/>
    <property type="evidence" value="ECO:0007669"/>
    <property type="project" value="UniProtKB-KW"/>
</dbReference>
<dbReference type="InterPro" id="IPR036188">
    <property type="entry name" value="FAD/NAD-bd_sf"/>
</dbReference>
<dbReference type="EMBL" id="JACMSC010000003">
    <property type="protein sequence ID" value="KAG6527924.1"/>
    <property type="molecule type" value="Genomic_DNA"/>
</dbReference>
<accession>A0A8J5HLP2</accession>
<evidence type="ECO:0000256" key="2">
    <source>
        <dbReference type="ARBA" id="ARBA00022630"/>
    </source>
</evidence>
<evidence type="ECO:0000313" key="8">
    <source>
        <dbReference type="EMBL" id="KAG6527924.1"/>
    </source>
</evidence>
<organism evidence="8 9">
    <name type="scientific">Zingiber officinale</name>
    <name type="common">Ginger</name>
    <name type="synonym">Amomum zingiber</name>
    <dbReference type="NCBI Taxonomy" id="94328"/>
    <lineage>
        <taxon>Eukaryota</taxon>
        <taxon>Viridiplantae</taxon>
        <taxon>Streptophyta</taxon>
        <taxon>Embryophyta</taxon>
        <taxon>Tracheophyta</taxon>
        <taxon>Spermatophyta</taxon>
        <taxon>Magnoliopsida</taxon>
        <taxon>Liliopsida</taxon>
        <taxon>Zingiberales</taxon>
        <taxon>Zingiberaceae</taxon>
        <taxon>Zingiber</taxon>
    </lineage>
</organism>
<evidence type="ECO:0000256" key="4">
    <source>
        <dbReference type="ARBA" id="ARBA00022857"/>
    </source>
</evidence>
<keyword evidence="2" id="KW-0285">Flavoprotein</keyword>
<feature type="compositionally biased region" description="Basic and acidic residues" evidence="6">
    <location>
        <begin position="1"/>
        <end position="10"/>
    </location>
</feature>
<protein>
    <recommendedName>
        <fullName evidence="7">FAD/NAD(P)-binding domain-containing protein</fullName>
    </recommendedName>
</protein>
<dbReference type="Gene3D" id="3.40.50.720">
    <property type="entry name" value="NAD(P)-binding Rossmann-like Domain"/>
    <property type="match status" value="1"/>
</dbReference>
<sequence length="726" mass="81124">MMPDQDKGLDLTKQSRMRHGAGSRAAGRDKTLAHMSRVLNLQQSLSDMMIGLLQRGWKQISSKNFCSLNHKPLHVCVVGSGPAGFYTAEKMLKAQERAQVDILDRLPTPFGLVRSGVAPDHPETKARYIVINQFSRVASNERCSFFGNVSLGSDVNLPELRDIYDVVVVAYGAESDRSLGVPGEVDNNTDLMGIHSAREFVWWYNGHPDYHNMTPDLKSTDTAVVLGQGNVALDVARILLRSTSELQKTDIAEHALVSLHESTIRFSAQPIVHLFYINVHLAKSVPNTDFFLFDNGGFVWAFTHFSSLQRKVYLVGRRGPAQMACTAKELREILGVKDLRVHIDEPDLVISPAEEVCMYIYIYISFFLKKRTMRKVELLVAHTETQRRAELLVAVLGVASLMRKTKLLVAVSGVWSILEEEGAASHGHAGGLGVSWRRKVELLAGMSRAQGILYHLACWLVTRPKNADRAGRHETKFEPVEELKSSRIHRRVYDLLCKSATSHQQRDLVAQRELNFKFFRKPFRFLPSEDPLRVGGVCLEKTCLKENGLSGKQVAVGTGEFEELGCGLVLKSIGYKSLPVNGLPFDDYKGVVPNVKGRVLSGNQEEQANLEKGLYVVGWLKRGPTGIIGTNLYCAEETVPRRVVLKLQVASILEDLNNGLIASATTPKPGRKCLLQVLESKNVKYVTFSGWEKIDAKEKFEGELRNKPREKLTAWDELLKVAHHEH</sequence>
<comment type="caution">
    <text evidence="8">The sequence shown here is derived from an EMBL/GenBank/DDBJ whole genome shotgun (WGS) entry which is preliminary data.</text>
</comment>
<keyword evidence="9" id="KW-1185">Reference proteome</keyword>
<evidence type="ECO:0000259" key="7">
    <source>
        <dbReference type="Pfam" id="PF07992"/>
    </source>
</evidence>
<name>A0A8J5HLP2_ZINOF</name>
<evidence type="ECO:0000256" key="5">
    <source>
        <dbReference type="ARBA" id="ARBA00023002"/>
    </source>
</evidence>
<dbReference type="PRINTS" id="PR00419">
    <property type="entry name" value="ADXRDTASE"/>
</dbReference>
<comment type="cofactor">
    <cofactor evidence="1">
        <name>FAD</name>
        <dbReference type="ChEBI" id="CHEBI:57692"/>
    </cofactor>
</comment>
<dbReference type="PANTHER" id="PTHR48467">
    <property type="entry name" value="GLUTAMATE SYNTHASE 1 [NADH], CHLOROPLASTIC-LIKE"/>
    <property type="match status" value="1"/>
</dbReference>